<dbReference type="EMBL" id="JBHTIS010003828">
    <property type="protein sequence ID" value="MFD1051737.1"/>
    <property type="molecule type" value="Genomic_DNA"/>
</dbReference>
<dbReference type="Proteomes" id="UP001597045">
    <property type="component" value="Unassembled WGS sequence"/>
</dbReference>
<dbReference type="Gene3D" id="3.20.20.100">
    <property type="entry name" value="NADP-dependent oxidoreductase domain"/>
    <property type="match status" value="1"/>
</dbReference>
<dbReference type="Pfam" id="PF00248">
    <property type="entry name" value="Aldo_ket_red"/>
    <property type="match status" value="1"/>
</dbReference>
<name>A0ABW3MM01_9PSEU</name>
<dbReference type="PANTHER" id="PTHR43312:SF1">
    <property type="entry name" value="NADP-DEPENDENT OXIDOREDUCTASE DOMAIN-CONTAINING PROTEIN"/>
    <property type="match status" value="1"/>
</dbReference>
<accession>A0ABW3MM01</accession>
<protein>
    <submittedName>
        <fullName evidence="2">Aldo/keto reductase</fullName>
    </submittedName>
</protein>
<comment type="caution">
    <text evidence="2">The sequence shown here is derived from an EMBL/GenBank/DDBJ whole genome shotgun (WGS) entry which is preliminary data.</text>
</comment>
<gene>
    <name evidence="2" type="ORF">ACFQ1S_42365</name>
</gene>
<evidence type="ECO:0000259" key="1">
    <source>
        <dbReference type="Pfam" id="PF00248"/>
    </source>
</evidence>
<dbReference type="InterPro" id="IPR053135">
    <property type="entry name" value="AKR2_Oxidoreductase"/>
</dbReference>
<evidence type="ECO:0000313" key="3">
    <source>
        <dbReference type="Proteomes" id="UP001597045"/>
    </source>
</evidence>
<feature type="domain" description="NADP-dependent oxidoreductase" evidence="1">
    <location>
        <begin position="7"/>
        <end position="122"/>
    </location>
</feature>
<sequence>MGTRGLVSAVEPLAVLRKAFDLGISLYDTADVYPGAEELLGRAFGRMRDQVVYATKWGHTPDGPDGRVSYMRQALTASLRRLRTSYVDIFQLHVADLSPYGAIALREECENLVAEGLIRAYGWC</sequence>
<dbReference type="InterPro" id="IPR023210">
    <property type="entry name" value="NADP_OxRdtase_dom"/>
</dbReference>
<dbReference type="InterPro" id="IPR036812">
    <property type="entry name" value="NAD(P)_OxRdtase_dom_sf"/>
</dbReference>
<evidence type="ECO:0000313" key="2">
    <source>
        <dbReference type="EMBL" id="MFD1051737.1"/>
    </source>
</evidence>
<dbReference type="SUPFAM" id="SSF51430">
    <property type="entry name" value="NAD(P)-linked oxidoreductase"/>
    <property type="match status" value="1"/>
</dbReference>
<reference evidence="3" key="1">
    <citation type="journal article" date="2019" name="Int. J. Syst. Evol. Microbiol.">
        <title>The Global Catalogue of Microorganisms (GCM) 10K type strain sequencing project: providing services to taxonomists for standard genome sequencing and annotation.</title>
        <authorList>
            <consortium name="The Broad Institute Genomics Platform"/>
            <consortium name="The Broad Institute Genome Sequencing Center for Infectious Disease"/>
            <person name="Wu L."/>
            <person name="Ma J."/>
        </authorList>
    </citation>
    <scope>NUCLEOTIDE SEQUENCE [LARGE SCALE GENOMIC DNA]</scope>
    <source>
        <strain evidence="3">JCM 31486</strain>
    </source>
</reference>
<dbReference type="PANTHER" id="PTHR43312">
    <property type="entry name" value="D-THREO-ALDOSE 1-DEHYDROGENASE"/>
    <property type="match status" value="1"/>
</dbReference>
<keyword evidence="3" id="KW-1185">Reference proteome</keyword>
<organism evidence="2 3">
    <name type="scientific">Kibdelosporangium lantanae</name>
    <dbReference type="NCBI Taxonomy" id="1497396"/>
    <lineage>
        <taxon>Bacteria</taxon>
        <taxon>Bacillati</taxon>
        <taxon>Actinomycetota</taxon>
        <taxon>Actinomycetes</taxon>
        <taxon>Pseudonocardiales</taxon>
        <taxon>Pseudonocardiaceae</taxon>
        <taxon>Kibdelosporangium</taxon>
    </lineage>
</organism>
<feature type="non-terminal residue" evidence="2">
    <location>
        <position position="124"/>
    </location>
</feature>
<proteinExistence type="predicted"/>